<comment type="caution">
    <text evidence="8">Lacks conserved residue(s) required for the propagation of feature annotation.</text>
</comment>
<dbReference type="OrthoDB" id="1707068at2759"/>
<gene>
    <name evidence="10" type="primary">LOC107774024</name>
</gene>
<dbReference type="PANTHER" id="PTHR32021">
    <property type="entry name" value="CASP-LIKE PROTEIN 5B3"/>
    <property type="match status" value="1"/>
</dbReference>
<dbReference type="STRING" id="4097.A0A1S3Y9R4"/>
<dbReference type="InterPro" id="IPR045009">
    <property type="entry name" value="CASPL-5"/>
</dbReference>
<evidence type="ECO:0000256" key="3">
    <source>
        <dbReference type="ARBA" id="ARBA00011489"/>
    </source>
</evidence>
<dbReference type="PANTHER" id="PTHR32021:SF1">
    <property type="entry name" value="CASP-LIKE PROTEIN 5A1"/>
    <property type="match status" value="1"/>
</dbReference>
<feature type="transmembrane region" description="Helical" evidence="8">
    <location>
        <begin position="100"/>
        <end position="121"/>
    </location>
</feature>
<feature type="domain" description="Casparian strip membrane protein" evidence="9">
    <location>
        <begin position="61"/>
        <end position="107"/>
    </location>
</feature>
<reference evidence="10" key="1">
    <citation type="submission" date="2025-08" db="UniProtKB">
        <authorList>
            <consortium name="RefSeq"/>
        </authorList>
    </citation>
    <scope>IDENTIFICATION</scope>
</reference>
<evidence type="ECO:0000256" key="5">
    <source>
        <dbReference type="ARBA" id="ARBA00022692"/>
    </source>
</evidence>
<feature type="transmembrane region" description="Helical" evidence="8">
    <location>
        <begin position="58"/>
        <end position="80"/>
    </location>
</feature>
<sequence>MILPPPGNSDDITVTSNDPWFAFIPSQRYGKGVQIHAGINNRVFGSPVTSSPTTLTKYVLVTSTLTFAAASAAAGITVFIGNDIGVCSRNHCTEFETSTAMAFLSWFTALPSFLLNFWLLASR</sequence>
<evidence type="ECO:0000256" key="2">
    <source>
        <dbReference type="ARBA" id="ARBA00007651"/>
    </source>
</evidence>
<evidence type="ECO:0000256" key="4">
    <source>
        <dbReference type="ARBA" id="ARBA00022475"/>
    </source>
</evidence>
<comment type="subcellular location">
    <subcellularLocation>
        <location evidence="1 8">Cell membrane</location>
        <topology evidence="1 8">Multi-pass membrane protein</topology>
    </subcellularLocation>
</comment>
<keyword evidence="6 8" id="KW-1133">Transmembrane helix</keyword>
<evidence type="ECO:0000313" key="10">
    <source>
        <dbReference type="RefSeq" id="XP_016448955.1"/>
    </source>
</evidence>
<accession>A0A1S3Y9R4</accession>
<keyword evidence="4 8" id="KW-1003">Cell membrane</keyword>
<comment type="subunit">
    <text evidence="3 8">Homodimer and heterodimers.</text>
</comment>
<dbReference type="KEGG" id="nta:107774024"/>
<dbReference type="Pfam" id="PF04535">
    <property type="entry name" value="CASP_dom"/>
    <property type="match status" value="1"/>
</dbReference>
<evidence type="ECO:0000256" key="1">
    <source>
        <dbReference type="ARBA" id="ARBA00004651"/>
    </source>
</evidence>
<keyword evidence="5 8" id="KW-0812">Transmembrane</keyword>
<dbReference type="GO" id="GO:0016020">
    <property type="term" value="C:membrane"/>
    <property type="evidence" value="ECO:0000318"/>
    <property type="project" value="GO_Central"/>
</dbReference>
<dbReference type="RefSeq" id="XP_016448955.1">
    <property type="nucleotide sequence ID" value="XM_016593469.1"/>
</dbReference>
<evidence type="ECO:0000256" key="8">
    <source>
        <dbReference type="RuleBase" id="RU361233"/>
    </source>
</evidence>
<keyword evidence="7 8" id="KW-0472">Membrane</keyword>
<organism evidence="10">
    <name type="scientific">Nicotiana tabacum</name>
    <name type="common">Common tobacco</name>
    <dbReference type="NCBI Taxonomy" id="4097"/>
    <lineage>
        <taxon>Eukaryota</taxon>
        <taxon>Viridiplantae</taxon>
        <taxon>Streptophyta</taxon>
        <taxon>Embryophyta</taxon>
        <taxon>Tracheophyta</taxon>
        <taxon>Spermatophyta</taxon>
        <taxon>Magnoliopsida</taxon>
        <taxon>eudicotyledons</taxon>
        <taxon>Gunneridae</taxon>
        <taxon>Pentapetalae</taxon>
        <taxon>asterids</taxon>
        <taxon>lamiids</taxon>
        <taxon>Solanales</taxon>
        <taxon>Solanaceae</taxon>
        <taxon>Nicotianoideae</taxon>
        <taxon>Nicotianeae</taxon>
        <taxon>Nicotiana</taxon>
    </lineage>
</organism>
<dbReference type="PaxDb" id="4097-A0A1S3Y9R4"/>
<dbReference type="AlphaFoldDB" id="A0A1S3Y9R4"/>
<dbReference type="InterPro" id="IPR006702">
    <property type="entry name" value="CASP_dom"/>
</dbReference>
<comment type="similarity">
    <text evidence="2 8">Belongs to the Casparian strip membrane proteins (CASP) family.</text>
</comment>
<evidence type="ECO:0000256" key="6">
    <source>
        <dbReference type="ARBA" id="ARBA00022989"/>
    </source>
</evidence>
<name>A0A1S3Y9R4_TOBAC</name>
<evidence type="ECO:0000256" key="7">
    <source>
        <dbReference type="ARBA" id="ARBA00023136"/>
    </source>
</evidence>
<protein>
    <recommendedName>
        <fullName evidence="8">CASP-like protein</fullName>
    </recommendedName>
</protein>
<dbReference type="GO" id="GO:0005886">
    <property type="term" value="C:plasma membrane"/>
    <property type="evidence" value="ECO:0007669"/>
    <property type="project" value="UniProtKB-SubCell"/>
</dbReference>
<evidence type="ECO:0000259" key="9">
    <source>
        <dbReference type="Pfam" id="PF04535"/>
    </source>
</evidence>
<proteinExistence type="inferred from homology"/>